<dbReference type="AlphaFoldDB" id="A0A838XV47"/>
<gene>
    <name evidence="1" type="ORF">H2072_02300</name>
</gene>
<accession>A0A838XV47</accession>
<dbReference type="Proteomes" id="UP000551848">
    <property type="component" value="Unassembled WGS sequence"/>
</dbReference>
<organism evidence="1 2">
    <name type="scientific">SAR86 cluster bacterium</name>
    <dbReference type="NCBI Taxonomy" id="2030880"/>
    <lineage>
        <taxon>Bacteria</taxon>
        <taxon>Pseudomonadati</taxon>
        <taxon>Pseudomonadota</taxon>
        <taxon>Gammaproteobacteria</taxon>
        <taxon>SAR86 cluster</taxon>
    </lineage>
</organism>
<protein>
    <submittedName>
        <fullName evidence="1">Uncharacterized protein</fullName>
    </submittedName>
</protein>
<comment type="caution">
    <text evidence="1">The sequence shown here is derived from an EMBL/GenBank/DDBJ whole genome shotgun (WGS) entry which is preliminary data.</text>
</comment>
<proteinExistence type="predicted"/>
<sequence>MEPYSFDKRVENLIKSYFADNKNVSYNIDAENINIHLIEVNNVDCASLDVQKIDGYFKIYFWDGYSQSEVIEVNSEKDAAKTIKRFLKKLVKILNR</sequence>
<evidence type="ECO:0000313" key="2">
    <source>
        <dbReference type="Proteomes" id="UP000551848"/>
    </source>
</evidence>
<evidence type="ECO:0000313" key="1">
    <source>
        <dbReference type="EMBL" id="MBA4692561.1"/>
    </source>
</evidence>
<name>A0A838XV47_9GAMM</name>
<reference evidence="1 2" key="1">
    <citation type="submission" date="2020-06" db="EMBL/GenBank/DDBJ databases">
        <title>Dysbiosis in marine aquaculture revealed through microbiome analysis: reverse ecology for environmental sustainability.</title>
        <authorList>
            <person name="Haro-Moreno J.M."/>
            <person name="Coutinho F.H."/>
            <person name="Zaragoza-Solas A."/>
            <person name="Picazo A."/>
            <person name="Almagro-Moreno S."/>
            <person name="Lopez-Perez M."/>
        </authorList>
    </citation>
    <scope>NUCLEOTIDE SEQUENCE [LARGE SCALE GENOMIC DNA]</scope>
    <source>
        <strain evidence="1">MCMED-G41</strain>
    </source>
</reference>
<dbReference type="EMBL" id="JACETL010000019">
    <property type="protein sequence ID" value="MBA4692561.1"/>
    <property type="molecule type" value="Genomic_DNA"/>
</dbReference>